<evidence type="ECO:0000256" key="1">
    <source>
        <dbReference type="ARBA" id="ARBA00022679"/>
    </source>
</evidence>
<comment type="function">
    <text evidence="2">Transfers an acetyl group from acetyl-CoA to L-homoserine, forming acetyl-L-homoserine.</text>
</comment>
<comment type="subcellular location">
    <subcellularLocation>
        <location evidence="2">Cytoplasm</location>
    </subcellularLocation>
</comment>
<comment type="caution">
    <text evidence="2">Lacks conserved residue(s) required for the propagation of feature annotation.</text>
</comment>
<evidence type="ECO:0000256" key="2">
    <source>
        <dbReference type="HAMAP-Rule" id="MF_00296"/>
    </source>
</evidence>
<dbReference type="Gene3D" id="1.10.1740.110">
    <property type="match status" value="1"/>
</dbReference>
<reference evidence="5 6" key="1">
    <citation type="journal article" date="2018" name="Microbiome">
        <title>Fine metagenomic profile of the Mediterranean stratified and mixed water columns revealed by assembly and recruitment.</title>
        <authorList>
            <person name="Haro-Moreno J.M."/>
            <person name="Lopez-Perez M."/>
            <person name="De La Torre J.R."/>
            <person name="Picazo A."/>
            <person name="Camacho A."/>
            <person name="Rodriguez-Valera F."/>
        </authorList>
    </citation>
    <scope>NUCLEOTIDE SEQUENCE [LARGE SCALE GENOMIC DNA]</scope>
    <source>
        <strain evidence="5">MED-G82</strain>
    </source>
</reference>
<evidence type="ECO:0000313" key="5">
    <source>
        <dbReference type="EMBL" id="RCL40634.1"/>
    </source>
</evidence>
<dbReference type="NCBIfam" id="TIGR01392">
    <property type="entry name" value="homoserO_Ac_trn"/>
    <property type="match status" value="1"/>
</dbReference>
<organism evidence="5 6">
    <name type="scientific">SAR86 cluster bacterium</name>
    <dbReference type="NCBI Taxonomy" id="2030880"/>
    <lineage>
        <taxon>Bacteria</taxon>
        <taxon>Pseudomonadati</taxon>
        <taxon>Pseudomonadota</taxon>
        <taxon>Gammaproteobacteria</taxon>
        <taxon>SAR86 cluster</taxon>
    </lineage>
</organism>
<dbReference type="GO" id="GO:0009092">
    <property type="term" value="P:homoserine metabolic process"/>
    <property type="evidence" value="ECO:0007669"/>
    <property type="project" value="TreeGrafter"/>
</dbReference>
<feature type="binding site" evidence="2">
    <location>
        <position position="216"/>
    </location>
    <ligand>
        <name>substrate</name>
    </ligand>
</feature>
<dbReference type="Gene3D" id="3.40.50.1820">
    <property type="entry name" value="alpha/beta hydrolase"/>
    <property type="match status" value="1"/>
</dbReference>
<comment type="caution">
    <text evidence="5">The sequence shown here is derived from an EMBL/GenBank/DDBJ whole genome shotgun (WGS) entry which is preliminary data.</text>
</comment>
<dbReference type="GO" id="GO:0009086">
    <property type="term" value="P:methionine biosynthetic process"/>
    <property type="evidence" value="ECO:0007669"/>
    <property type="project" value="UniProtKB-UniRule"/>
</dbReference>
<comment type="pathway">
    <text evidence="2">Amino-acid biosynthesis; L-methionine biosynthesis via de novo pathway; O-acetyl-L-homoserine from L-homoserine: step 1/1.</text>
</comment>
<dbReference type="GO" id="GO:0005737">
    <property type="term" value="C:cytoplasm"/>
    <property type="evidence" value="ECO:0007669"/>
    <property type="project" value="UniProtKB-SubCell"/>
</dbReference>
<dbReference type="SUPFAM" id="SSF53474">
    <property type="entry name" value="alpha/beta-Hydrolases"/>
    <property type="match status" value="1"/>
</dbReference>
<dbReference type="PIRSF" id="PIRSF000443">
    <property type="entry name" value="Homoser_Ac_trans"/>
    <property type="match status" value="1"/>
</dbReference>
<keyword evidence="1 2" id="KW-0808">Transferase</keyword>
<protein>
    <recommendedName>
        <fullName evidence="2">Homoserine O-acetyltransferase</fullName>
        <shortName evidence="2">HAT</shortName>
        <ecNumber evidence="2">2.3.1.31</ecNumber>
    </recommendedName>
    <alternativeName>
        <fullName evidence="2">Homoserine transacetylase</fullName>
        <shortName evidence="2">HTA</shortName>
    </alternativeName>
</protein>
<dbReference type="UniPathway" id="UPA00051">
    <property type="reaction ID" value="UER00074"/>
</dbReference>
<dbReference type="NCBIfam" id="NF001209">
    <property type="entry name" value="PRK00175.1"/>
    <property type="match status" value="1"/>
</dbReference>
<feature type="binding site" evidence="2">
    <location>
        <position position="345"/>
    </location>
    <ligand>
        <name>substrate</name>
    </ligand>
</feature>
<dbReference type="InterPro" id="IPR029058">
    <property type="entry name" value="AB_hydrolase_fold"/>
</dbReference>
<dbReference type="PANTHER" id="PTHR32268:SF11">
    <property type="entry name" value="HOMOSERINE O-ACETYLTRANSFERASE"/>
    <property type="match status" value="1"/>
</dbReference>
<dbReference type="PANTHER" id="PTHR32268">
    <property type="entry name" value="HOMOSERINE O-ACETYLTRANSFERASE"/>
    <property type="match status" value="1"/>
</dbReference>
<evidence type="ECO:0000256" key="3">
    <source>
        <dbReference type="PIRSR" id="PIRSR000443-1"/>
    </source>
</evidence>
<comment type="catalytic activity">
    <reaction evidence="2">
        <text>L-homoserine + acetyl-CoA = O-acetyl-L-homoserine + CoA</text>
        <dbReference type="Rhea" id="RHEA:13701"/>
        <dbReference type="ChEBI" id="CHEBI:57287"/>
        <dbReference type="ChEBI" id="CHEBI:57288"/>
        <dbReference type="ChEBI" id="CHEBI:57476"/>
        <dbReference type="ChEBI" id="CHEBI:57716"/>
        <dbReference type="EC" id="2.3.1.31"/>
    </reaction>
</comment>
<dbReference type="InterPro" id="IPR000073">
    <property type="entry name" value="AB_hydrolase_1"/>
</dbReference>
<dbReference type="EC" id="2.3.1.31" evidence="2"/>
<dbReference type="AlphaFoldDB" id="A0A368BUT5"/>
<keyword evidence="2" id="KW-0028">Amino-acid biosynthesis</keyword>
<name>A0A368BUT5_9GAMM</name>
<dbReference type="GO" id="GO:0004414">
    <property type="term" value="F:homoserine O-acetyltransferase activity"/>
    <property type="evidence" value="ECO:0007669"/>
    <property type="project" value="UniProtKB-UniRule"/>
</dbReference>
<comment type="subunit">
    <text evidence="2">Homodimer.</text>
</comment>
<feature type="domain" description="AB hydrolase-1" evidence="4">
    <location>
        <begin position="41"/>
        <end position="349"/>
    </location>
</feature>
<feature type="active site" description="Nucleophile" evidence="2 3">
    <location>
        <position position="146"/>
    </location>
</feature>
<keyword evidence="2" id="KW-0963">Cytoplasm</keyword>
<dbReference type="HAMAP" id="MF_00296">
    <property type="entry name" value="MetX_acyltransf"/>
    <property type="match status" value="1"/>
</dbReference>
<feature type="active site" evidence="2 3">
    <location>
        <position position="311"/>
    </location>
</feature>
<evidence type="ECO:0000313" key="6">
    <source>
        <dbReference type="Proteomes" id="UP000253307"/>
    </source>
</evidence>
<evidence type="ECO:0000259" key="4">
    <source>
        <dbReference type="Pfam" id="PF00561"/>
    </source>
</evidence>
<comment type="similarity">
    <text evidence="2">Belongs to the AB hydrolase superfamily. MetX family.</text>
</comment>
<feature type="active site" evidence="2 3">
    <location>
        <position position="344"/>
    </location>
</feature>
<gene>
    <name evidence="2" type="primary">metXA</name>
    <name evidence="5" type="ORF">DBW96_03235</name>
</gene>
<proteinExistence type="inferred from homology"/>
<dbReference type="EMBL" id="QOPE01000023">
    <property type="protein sequence ID" value="RCL40634.1"/>
    <property type="molecule type" value="Genomic_DNA"/>
</dbReference>
<dbReference type="InterPro" id="IPR008220">
    <property type="entry name" value="HAT_MetX-like"/>
</dbReference>
<dbReference type="Pfam" id="PF00561">
    <property type="entry name" value="Abhydrolase_1"/>
    <property type="match status" value="1"/>
</dbReference>
<keyword evidence="2 5" id="KW-0012">Acyltransferase</keyword>
<dbReference type="Proteomes" id="UP000253307">
    <property type="component" value="Unassembled WGS sequence"/>
</dbReference>
<accession>A0A368BUT5</accession>
<sequence length="364" mass="40774">MKKNSAVFKSDLNFKFACNKTLPSIELVYETYGEINADKSNAVLVCHAFSGSHEAAGLTSDGNKTGWWDEIIGPGKAIDTEKYFVVSINNLGSCYGSSGPKSISMKTNEPYGSKFPDVCVLDWVNSQKLLMDELEINCWEMVAGGSLGGMQALQWAVSYPEKIKRAAIIAATAQTSPQNIALNEVARQIIRKDSSFNNGEYISYNTTPKEGLKTARMLGHITYLSETNIQRRFGRKKQAPGTKVAEEVNFEIENYLQYKGDQFSEFFDANSYILMTKAMDEYNLADQFEGTMSKALERIKSKLLIISFTSDWLFPSWHSRRLQKDCILSDVKSSFIELEGSYGHDSFLFASPEYSKILKTFLGS</sequence>
<keyword evidence="2" id="KW-0486">Methionine biosynthesis</keyword>